<dbReference type="SUPFAM" id="SSF51306">
    <property type="entry name" value="LexA/Signal peptidase"/>
    <property type="match status" value="1"/>
</dbReference>
<keyword evidence="2" id="KW-0812">Transmembrane</keyword>
<dbReference type="InterPro" id="IPR019533">
    <property type="entry name" value="Peptidase_S26"/>
</dbReference>
<organism evidence="6 7">
    <name type="scientific">Methanobacterium lacus (strain AL-21)</name>
    <dbReference type="NCBI Taxonomy" id="877455"/>
    <lineage>
        <taxon>Archaea</taxon>
        <taxon>Methanobacteriati</taxon>
        <taxon>Methanobacteriota</taxon>
        <taxon>Methanomada group</taxon>
        <taxon>Methanobacteria</taxon>
        <taxon>Methanobacteriales</taxon>
        <taxon>Methanobacteriaceae</taxon>
        <taxon>Methanobacterium</taxon>
    </lineage>
</organism>
<sequence length="140" mass="16067">MLILISIFAVGIVLAQHLNVVSSESMEPLLHKGDIVIINYETDNIDVGDVVVYNATWFDHKPVIHRVINKQAVNGSYIYTLKGDNNQKEDPEIVYPKAVIAKVVKINHQMLILPKLGYISFWFHELMEYFFGQTILYYPS</sequence>
<protein>
    <submittedName>
        <fullName evidence="6">Peptidase S26B, signal peptidase</fullName>
    </submittedName>
</protein>
<dbReference type="Proteomes" id="UP000007490">
    <property type="component" value="Chromosome"/>
</dbReference>
<dbReference type="NCBIfam" id="TIGR02228">
    <property type="entry name" value="sigpep_I_arch"/>
    <property type="match status" value="1"/>
</dbReference>
<gene>
    <name evidence="6" type="ordered locus">Metbo_1356</name>
</gene>
<dbReference type="STRING" id="877455.Metbo_1356"/>
<dbReference type="Gene3D" id="2.10.109.10">
    <property type="entry name" value="Umud Fragment, subunit A"/>
    <property type="match status" value="1"/>
</dbReference>
<reference evidence="6 7" key="2">
    <citation type="journal article" date="2014" name="Int. J. Syst. Evol. Microbiol.">
        <title>Methanobacterium paludis sp. nov. and a novel strain of Methanobacterium lacus isolated from northern peatlands.</title>
        <authorList>
            <person name="Cadillo-Quiroz H."/>
            <person name="Brauer S.L."/>
            <person name="Goodson N."/>
            <person name="Yavitt J.B."/>
            <person name="Zinder S.H."/>
        </authorList>
    </citation>
    <scope>NUCLEOTIDE SEQUENCE [LARGE SCALE GENOMIC DNA]</scope>
    <source>
        <strain evidence="6 7">AL-21</strain>
    </source>
</reference>
<dbReference type="KEGG" id="mel:Metbo_1356"/>
<dbReference type="GO" id="GO:0004252">
    <property type="term" value="F:serine-type endopeptidase activity"/>
    <property type="evidence" value="ECO:0007669"/>
    <property type="project" value="InterPro"/>
</dbReference>
<dbReference type="PANTHER" id="PTHR10806">
    <property type="entry name" value="SIGNAL PEPTIDASE COMPLEX CATALYTIC SUBUNIT SEC11"/>
    <property type="match status" value="1"/>
</dbReference>
<dbReference type="InterPro" id="IPR001733">
    <property type="entry name" value="Peptidase_S26B"/>
</dbReference>
<dbReference type="eggNOG" id="arCOG01739">
    <property type="taxonomic scope" value="Archaea"/>
</dbReference>
<name>F0T7M8_METLA</name>
<evidence type="ECO:0000313" key="6">
    <source>
        <dbReference type="EMBL" id="ADZ09596.1"/>
    </source>
</evidence>
<dbReference type="PANTHER" id="PTHR10806:SF6">
    <property type="entry name" value="SIGNAL PEPTIDASE COMPLEX CATALYTIC SUBUNIT SEC11"/>
    <property type="match status" value="1"/>
</dbReference>
<dbReference type="EMBL" id="CP002551">
    <property type="protein sequence ID" value="ADZ09596.1"/>
    <property type="molecule type" value="Genomic_DNA"/>
</dbReference>
<dbReference type="PRINTS" id="PR00728">
    <property type="entry name" value="SIGNALPTASE"/>
</dbReference>
<proteinExistence type="predicted"/>
<feature type="domain" description="Peptidase S26" evidence="5">
    <location>
        <begin position="3"/>
        <end position="68"/>
    </location>
</feature>
<reference evidence="7" key="1">
    <citation type="submission" date="2011-02" db="EMBL/GenBank/DDBJ databases">
        <title>Complete sequence of Methanobacterium sp. AL-21.</title>
        <authorList>
            <consortium name="US DOE Joint Genome Institute"/>
            <person name="Lucas S."/>
            <person name="Copeland A."/>
            <person name="Lapidus A."/>
            <person name="Cheng J.-F."/>
            <person name="Goodwin L."/>
            <person name="Pitluck S."/>
            <person name="Chertkov O."/>
            <person name="Detter J.C."/>
            <person name="Han C."/>
            <person name="Tapia R."/>
            <person name="Land M."/>
            <person name="Hauser L."/>
            <person name="Kyrpides N."/>
            <person name="Ivanova N."/>
            <person name="Mikhailova N."/>
            <person name="Pagani I."/>
            <person name="Cadillo-Quiroz H."/>
            <person name="Imachi H."/>
            <person name="Zinder S."/>
            <person name="Liu W."/>
            <person name="Woyke T."/>
        </authorList>
    </citation>
    <scope>NUCLEOTIDE SEQUENCE [LARGE SCALE GENOMIC DNA]</scope>
    <source>
        <strain evidence="7">AL-21</strain>
    </source>
</reference>
<dbReference type="InterPro" id="IPR036286">
    <property type="entry name" value="LexA/Signal_pep-like_sf"/>
</dbReference>
<dbReference type="CDD" id="cd06530">
    <property type="entry name" value="S26_SPase_I"/>
    <property type="match status" value="1"/>
</dbReference>
<evidence type="ECO:0000256" key="2">
    <source>
        <dbReference type="ARBA" id="ARBA00022692"/>
    </source>
</evidence>
<keyword evidence="4" id="KW-0472">Membrane</keyword>
<evidence type="ECO:0000256" key="3">
    <source>
        <dbReference type="ARBA" id="ARBA00022989"/>
    </source>
</evidence>
<dbReference type="AlphaFoldDB" id="F0T7M8"/>
<evidence type="ECO:0000256" key="1">
    <source>
        <dbReference type="ARBA" id="ARBA00004370"/>
    </source>
</evidence>
<dbReference type="HOGENOM" id="CLU_089996_4_0_2"/>
<dbReference type="MEROPS" id="S26.017"/>
<keyword evidence="7" id="KW-1185">Reference proteome</keyword>
<evidence type="ECO:0000313" key="7">
    <source>
        <dbReference type="Proteomes" id="UP000007490"/>
    </source>
</evidence>
<accession>F0T7M8</accession>
<dbReference type="GO" id="GO:0006465">
    <property type="term" value="P:signal peptide processing"/>
    <property type="evidence" value="ECO:0007669"/>
    <property type="project" value="InterPro"/>
</dbReference>
<dbReference type="Pfam" id="PF10502">
    <property type="entry name" value="Peptidase_S26"/>
    <property type="match status" value="1"/>
</dbReference>
<evidence type="ECO:0000256" key="4">
    <source>
        <dbReference type="ARBA" id="ARBA00023136"/>
    </source>
</evidence>
<comment type="subcellular location">
    <subcellularLocation>
        <location evidence="1">Membrane</location>
    </subcellularLocation>
</comment>
<evidence type="ECO:0000259" key="5">
    <source>
        <dbReference type="Pfam" id="PF10502"/>
    </source>
</evidence>
<keyword evidence="3" id="KW-1133">Transmembrane helix</keyword>
<dbReference type="GO" id="GO:0016020">
    <property type="term" value="C:membrane"/>
    <property type="evidence" value="ECO:0007669"/>
    <property type="project" value="UniProtKB-SubCell"/>
</dbReference>